<feature type="region of interest" description="Disordered" evidence="3">
    <location>
        <begin position="169"/>
        <end position="271"/>
    </location>
</feature>
<feature type="compositionally biased region" description="Pro residues" evidence="3">
    <location>
        <begin position="251"/>
        <end position="264"/>
    </location>
</feature>
<keyword evidence="5" id="KW-1185">Reference proteome</keyword>
<evidence type="ECO:0000313" key="4">
    <source>
        <dbReference type="EMBL" id="ROT35383.1"/>
    </source>
</evidence>
<feature type="compositionally biased region" description="Basic and acidic residues" evidence="3">
    <location>
        <begin position="169"/>
        <end position="189"/>
    </location>
</feature>
<name>A0A3N2PLI7_SODAK</name>
<dbReference type="Gene3D" id="3.40.50.300">
    <property type="entry name" value="P-loop containing nucleotide triphosphate hydrolases"/>
    <property type="match status" value="1"/>
</dbReference>
<dbReference type="GO" id="GO:0000400">
    <property type="term" value="F:four-way junction DNA binding"/>
    <property type="evidence" value="ECO:0007669"/>
    <property type="project" value="TreeGrafter"/>
</dbReference>
<evidence type="ECO:0000313" key="5">
    <source>
        <dbReference type="Proteomes" id="UP000272025"/>
    </source>
</evidence>
<feature type="compositionally biased region" description="Low complexity" evidence="3">
    <location>
        <begin position="239"/>
        <end position="250"/>
    </location>
</feature>
<dbReference type="GO" id="GO:0003697">
    <property type="term" value="F:single-stranded DNA binding"/>
    <property type="evidence" value="ECO:0007669"/>
    <property type="project" value="TreeGrafter"/>
</dbReference>
<dbReference type="RefSeq" id="XP_028463189.1">
    <property type="nucleotide sequence ID" value="XM_028610762.1"/>
</dbReference>
<dbReference type="GO" id="GO:0005657">
    <property type="term" value="C:replication fork"/>
    <property type="evidence" value="ECO:0007669"/>
    <property type="project" value="TreeGrafter"/>
</dbReference>
<dbReference type="InterPro" id="IPR051988">
    <property type="entry name" value="HRR_RAD51_Paralog"/>
</dbReference>
<evidence type="ECO:0000256" key="3">
    <source>
        <dbReference type="SAM" id="MobiDB-lite"/>
    </source>
</evidence>
<feature type="region of interest" description="Disordered" evidence="3">
    <location>
        <begin position="332"/>
        <end position="353"/>
    </location>
</feature>
<dbReference type="OrthoDB" id="336321at2759"/>
<keyword evidence="2" id="KW-0539">Nucleus</keyword>
<evidence type="ECO:0008006" key="6">
    <source>
        <dbReference type="Google" id="ProtNLM"/>
    </source>
</evidence>
<dbReference type="PANTHER" id="PTHR46457">
    <property type="entry name" value="DNA REPAIR PROTEIN RAD51 HOMOLOG 4"/>
    <property type="match status" value="1"/>
</dbReference>
<dbReference type="GO" id="GO:0042148">
    <property type="term" value="P:DNA strand invasion"/>
    <property type="evidence" value="ECO:0007669"/>
    <property type="project" value="TreeGrafter"/>
</dbReference>
<dbReference type="EMBL" id="ML119061">
    <property type="protein sequence ID" value="ROT35383.1"/>
    <property type="molecule type" value="Genomic_DNA"/>
</dbReference>
<dbReference type="GeneID" id="39579240"/>
<dbReference type="STRING" id="1314773.A0A3N2PLI7"/>
<feature type="region of interest" description="Disordered" evidence="3">
    <location>
        <begin position="1"/>
        <end position="26"/>
    </location>
</feature>
<feature type="compositionally biased region" description="Acidic residues" evidence="3">
    <location>
        <begin position="221"/>
        <end position="238"/>
    </location>
</feature>
<dbReference type="PANTHER" id="PTHR46457:SF1">
    <property type="entry name" value="DNA REPAIR PROTEIN RAD51 HOMOLOG 4"/>
    <property type="match status" value="1"/>
</dbReference>
<dbReference type="GO" id="GO:0007131">
    <property type="term" value="P:reciprocal meiotic recombination"/>
    <property type="evidence" value="ECO:0007669"/>
    <property type="project" value="TreeGrafter"/>
</dbReference>
<dbReference type="AlphaFoldDB" id="A0A3N2PLI7"/>
<dbReference type="Proteomes" id="UP000272025">
    <property type="component" value="Unassembled WGS sequence"/>
</dbReference>
<reference evidence="4 5" key="1">
    <citation type="journal article" date="2018" name="Mol. Ecol.">
        <title>The obligate alkalophilic soda-lake fungus Sodiomyces alkalinus has shifted to a protein diet.</title>
        <authorList>
            <person name="Grum-Grzhimaylo A.A."/>
            <person name="Falkoski D.L."/>
            <person name="van den Heuvel J."/>
            <person name="Valero-Jimenez C.A."/>
            <person name="Min B."/>
            <person name="Choi I.G."/>
            <person name="Lipzen A."/>
            <person name="Daum C.G."/>
            <person name="Aanen D.K."/>
            <person name="Tsang A."/>
            <person name="Henrissat B."/>
            <person name="Bilanenko E.N."/>
            <person name="de Vries R.P."/>
            <person name="van Kan J.A.L."/>
            <person name="Grigoriev I.V."/>
            <person name="Debets A.J.M."/>
        </authorList>
    </citation>
    <scope>NUCLEOTIDE SEQUENCE [LARGE SCALE GENOMIC DNA]</scope>
    <source>
        <strain evidence="4 5">F11</strain>
    </source>
</reference>
<evidence type="ECO:0000256" key="2">
    <source>
        <dbReference type="ARBA" id="ARBA00023242"/>
    </source>
</evidence>
<dbReference type="GO" id="GO:0000723">
    <property type="term" value="P:telomere maintenance"/>
    <property type="evidence" value="ECO:0007669"/>
    <property type="project" value="TreeGrafter"/>
</dbReference>
<comment type="subcellular location">
    <subcellularLocation>
        <location evidence="1">Nucleus</location>
    </subcellularLocation>
</comment>
<dbReference type="GO" id="GO:0008094">
    <property type="term" value="F:ATP-dependent activity, acting on DNA"/>
    <property type="evidence" value="ECO:0007669"/>
    <property type="project" value="TreeGrafter"/>
</dbReference>
<gene>
    <name evidence="4" type="ORF">SODALDRAFT_328723</name>
</gene>
<evidence type="ECO:0000256" key="1">
    <source>
        <dbReference type="ARBA" id="ARBA00004123"/>
    </source>
</evidence>
<accession>A0A3N2PLI7</accession>
<organism evidence="4 5">
    <name type="scientific">Sodiomyces alkalinus (strain CBS 110278 / VKM F-3762 / F11)</name>
    <name type="common">Alkaliphilic filamentous fungus</name>
    <dbReference type="NCBI Taxonomy" id="1314773"/>
    <lineage>
        <taxon>Eukaryota</taxon>
        <taxon>Fungi</taxon>
        <taxon>Dikarya</taxon>
        <taxon>Ascomycota</taxon>
        <taxon>Pezizomycotina</taxon>
        <taxon>Sordariomycetes</taxon>
        <taxon>Hypocreomycetidae</taxon>
        <taxon>Glomerellales</taxon>
        <taxon>Plectosphaerellaceae</taxon>
        <taxon>Sodiomyces</taxon>
    </lineage>
</organism>
<dbReference type="GO" id="GO:0000724">
    <property type="term" value="P:double-strand break repair via homologous recombination"/>
    <property type="evidence" value="ECO:0007669"/>
    <property type="project" value="TreeGrafter"/>
</dbReference>
<sequence>MNEGDNRPLGDIPPPPSSGSSTGWPIEPVSAAILHSRDIKRRDALLRRGPVRTGCNEVDEYVLLGGFERGSVVGITAEGEAFGMRLAFQALAKELVKGTSTAMVVTNQPPATLLPMLRDAVRAELVEDTTAEQEALRRKLRGCLERVSVSRVFDLEGLWEVLGDLDKPCEEQEPVPRRSRDETTPDVHAEGGLTVLPGTEQQGGGNTDLAESKIRNAVIADSEDEDEDEAEDQDENEEISPSSPSRSPPAIARPPPPPADPAPPEPDHGPDVIVITHFATLLTALFTRREKKAAHTSLQLLASHLRYLTRGGACSHPLVLIVNTTTSPASRALERGTPLHNRGPSSLSSSSSLLNRPLDATLQSVFRPATSKRRNKPGFGLVFTQLLDLHLLCTRVPREREDAERLYAPLGEREGEREEGRAQGEVRFVWVVEVLLDEMGVWEKGAAEMPRRSREQRWGAVDVVGGLVVDAFAAP</sequence>
<proteinExistence type="predicted"/>
<dbReference type="InterPro" id="IPR027417">
    <property type="entry name" value="P-loop_NTPase"/>
</dbReference>
<dbReference type="GO" id="GO:0033063">
    <property type="term" value="C:Rad51B-Rad51C-Rad51D-XRCC2 complex"/>
    <property type="evidence" value="ECO:0007669"/>
    <property type="project" value="TreeGrafter"/>
</dbReference>
<dbReference type="GO" id="GO:0005815">
    <property type="term" value="C:microtubule organizing center"/>
    <property type="evidence" value="ECO:0007669"/>
    <property type="project" value="TreeGrafter"/>
</dbReference>
<protein>
    <recommendedName>
        <fullName evidence="6">DNA recombination and repair protein Rad51-like C-terminal domain-containing protein</fullName>
    </recommendedName>
</protein>